<dbReference type="eggNOG" id="ENOG502QSXE">
    <property type="taxonomic scope" value="Eukaryota"/>
</dbReference>
<feature type="domain" description="HTH myb-type" evidence="6">
    <location>
        <begin position="226"/>
        <end position="286"/>
    </location>
</feature>
<organism evidence="7 8">
    <name type="scientific">Amborella trichopoda</name>
    <dbReference type="NCBI Taxonomy" id="13333"/>
    <lineage>
        <taxon>Eukaryota</taxon>
        <taxon>Viridiplantae</taxon>
        <taxon>Streptophyta</taxon>
        <taxon>Embryophyta</taxon>
        <taxon>Tracheophyta</taxon>
        <taxon>Spermatophyta</taxon>
        <taxon>Magnoliopsida</taxon>
        <taxon>Amborellales</taxon>
        <taxon>Amborellaceae</taxon>
        <taxon>Amborella</taxon>
    </lineage>
</organism>
<dbReference type="GO" id="GO:0003700">
    <property type="term" value="F:DNA-binding transcription factor activity"/>
    <property type="evidence" value="ECO:0007669"/>
    <property type="project" value="InterPro"/>
</dbReference>
<feature type="region of interest" description="Disordered" evidence="5">
    <location>
        <begin position="369"/>
        <end position="434"/>
    </location>
</feature>
<feature type="compositionally biased region" description="Basic and acidic residues" evidence="5">
    <location>
        <begin position="411"/>
        <end position="426"/>
    </location>
</feature>
<evidence type="ECO:0000256" key="3">
    <source>
        <dbReference type="ARBA" id="ARBA00023242"/>
    </source>
</evidence>
<dbReference type="GO" id="GO:0003677">
    <property type="term" value="F:DNA binding"/>
    <property type="evidence" value="ECO:0007669"/>
    <property type="project" value="InterPro"/>
</dbReference>
<feature type="compositionally biased region" description="Polar residues" evidence="5">
    <location>
        <begin position="374"/>
        <end position="408"/>
    </location>
</feature>
<dbReference type="InterPro" id="IPR046955">
    <property type="entry name" value="PHR1-like"/>
</dbReference>
<feature type="region of interest" description="Disordered" evidence="5">
    <location>
        <begin position="1"/>
        <end position="53"/>
    </location>
</feature>
<dbReference type="PANTHER" id="PTHR31499">
    <property type="entry name" value="MYB FAMILY TRANSCRIPTION FACTOR PHL11"/>
    <property type="match status" value="1"/>
</dbReference>
<dbReference type="Gene3D" id="1.10.10.60">
    <property type="entry name" value="Homeodomain-like"/>
    <property type="match status" value="1"/>
</dbReference>
<feature type="region of interest" description="Disordered" evidence="5">
    <location>
        <begin position="195"/>
        <end position="231"/>
    </location>
</feature>
<dbReference type="Gramene" id="ERN12600">
    <property type="protein sequence ID" value="ERN12600"/>
    <property type="gene ID" value="AMTR_s00025p00224230"/>
</dbReference>
<keyword evidence="8" id="KW-1185">Reference proteome</keyword>
<dbReference type="InterPro" id="IPR006447">
    <property type="entry name" value="Myb_dom_plants"/>
</dbReference>
<evidence type="ECO:0000313" key="7">
    <source>
        <dbReference type="EMBL" id="ERN12600.1"/>
    </source>
</evidence>
<dbReference type="SUPFAM" id="SSF46689">
    <property type="entry name" value="Homeodomain-like"/>
    <property type="match status" value="1"/>
</dbReference>
<evidence type="ECO:0000256" key="1">
    <source>
        <dbReference type="ARBA" id="ARBA00023015"/>
    </source>
</evidence>
<reference evidence="8" key="1">
    <citation type="journal article" date="2013" name="Science">
        <title>The Amborella genome and the evolution of flowering plants.</title>
        <authorList>
            <consortium name="Amborella Genome Project"/>
        </authorList>
    </citation>
    <scope>NUCLEOTIDE SEQUENCE [LARGE SCALE GENOMIC DNA]</scope>
</reference>
<protein>
    <recommendedName>
        <fullName evidence="6">HTH myb-type domain-containing protein</fullName>
    </recommendedName>
</protein>
<dbReference type="AlphaFoldDB" id="W1PYK6"/>
<feature type="compositionally biased region" description="Polar residues" evidence="5">
    <location>
        <begin position="19"/>
        <end position="45"/>
    </location>
</feature>
<keyword evidence="3" id="KW-0539">Nucleus</keyword>
<dbReference type="InterPro" id="IPR009057">
    <property type="entry name" value="Homeodomain-like_sf"/>
</dbReference>
<dbReference type="InterPro" id="IPR017930">
    <property type="entry name" value="Myb_dom"/>
</dbReference>
<evidence type="ECO:0000259" key="6">
    <source>
        <dbReference type="PROSITE" id="PS51294"/>
    </source>
</evidence>
<dbReference type="OMA" id="NQYDDEQ"/>
<dbReference type="HOGENOM" id="CLU_045049_1_0_1"/>
<dbReference type="Proteomes" id="UP000017836">
    <property type="component" value="Unassembled WGS sequence"/>
</dbReference>
<accession>W1PYK6</accession>
<dbReference type="STRING" id="13333.W1PYK6"/>
<sequence>MALNIEPEIFDEPLPPQFRNESSSQQGSTNELWNPSPYIETTNPGSSFSHSESSRHMLSQSSSFCTSLHVSSSSVPENNRHLANLPFLPDPLKGKLPASKASSLNSFLSISEDLKTESKEHDTSENLIQDLFNLSGNASDTGLCSENYPNDDMIVTEQFDWQIISDHLDLAITDIGENPGLDDIYGAPQISSVSTSGLECSPKHHQSLHTEATQSYSAPSPSGTSTGNKPRLRWTPELHECFVEAVNRLDGAEKATPKGILKLMNVEGLTIYHVKSHLQKYRIAKYLPEVKEDKKNSEFEEKQQPSTDGESRIDIKMGMKVTEALRLQMEVQKQLHEQLEIQRALQLRIEEHARQLQKMLEEQTKAGYNLMGGHSSTAPSTSAREAGSPLSTSHVEPMATTANSGGTDSETESKASESRKRARVEAGSEEICNE</sequence>
<proteinExistence type="predicted"/>
<dbReference type="PANTHER" id="PTHR31499:SF80">
    <property type="entry name" value="HTH MYB-TYPE DOMAIN-CONTAINING PROTEIN"/>
    <property type="match status" value="1"/>
</dbReference>
<dbReference type="EMBL" id="KI392614">
    <property type="protein sequence ID" value="ERN12600.1"/>
    <property type="molecule type" value="Genomic_DNA"/>
</dbReference>
<feature type="region of interest" description="Disordered" evidence="5">
    <location>
        <begin position="293"/>
        <end position="313"/>
    </location>
</feature>
<feature type="coiled-coil region" evidence="4">
    <location>
        <begin position="322"/>
        <end position="362"/>
    </location>
</feature>
<dbReference type="InterPro" id="IPR025756">
    <property type="entry name" value="Myb_CC_LHEQLE"/>
</dbReference>
<dbReference type="PROSITE" id="PS51294">
    <property type="entry name" value="HTH_MYB"/>
    <property type="match status" value="1"/>
</dbReference>
<gene>
    <name evidence="7" type="ORF">AMTR_s00025p00224230</name>
</gene>
<keyword evidence="2" id="KW-0804">Transcription</keyword>
<feature type="compositionally biased region" description="Polar residues" evidence="5">
    <location>
        <begin position="209"/>
        <end position="228"/>
    </location>
</feature>
<dbReference type="NCBIfam" id="TIGR01557">
    <property type="entry name" value="myb_SHAQKYF"/>
    <property type="match status" value="1"/>
</dbReference>
<keyword evidence="1" id="KW-0805">Transcription regulation</keyword>
<dbReference type="Pfam" id="PF00249">
    <property type="entry name" value="Myb_DNA-binding"/>
    <property type="match status" value="1"/>
</dbReference>
<dbReference type="FunFam" id="1.10.10.60:FF:000002">
    <property type="entry name" value="Myb family transcription factor"/>
    <property type="match status" value="1"/>
</dbReference>
<evidence type="ECO:0000313" key="8">
    <source>
        <dbReference type="Proteomes" id="UP000017836"/>
    </source>
</evidence>
<evidence type="ECO:0000256" key="4">
    <source>
        <dbReference type="SAM" id="Coils"/>
    </source>
</evidence>
<keyword evidence="4" id="KW-0175">Coiled coil</keyword>
<dbReference type="InterPro" id="IPR001005">
    <property type="entry name" value="SANT/Myb"/>
</dbReference>
<name>W1PYK6_AMBTC</name>
<evidence type="ECO:0000256" key="5">
    <source>
        <dbReference type="SAM" id="MobiDB-lite"/>
    </source>
</evidence>
<dbReference type="Pfam" id="PF14379">
    <property type="entry name" value="Myb_CC_LHEQLE"/>
    <property type="match status" value="1"/>
</dbReference>
<evidence type="ECO:0000256" key="2">
    <source>
        <dbReference type="ARBA" id="ARBA00023163"/>
    </source>
</evidence>